<evidence type="ECO:0000313" key="3">
    <source>
        <dbReference type="Proteomes" id="UP000699865"/>
    </source>
</evidence>
<dbReference type="InterPro" id="IPR001387">
    <property type="entry name" value="Cro/C1-type_HTH"/>
</dbReference>
<proteinExistence type="predicted"/>
<name>A0ABS6L794_9GAMM</name>
<dbReference type="PROSITE" id="PS50943">
    <property type="entry name" value="HTH_CROC1"/>
    <property type="match status" value="1"/>
</dbReference>
<comment type="caution">
    <text evidence="2">The sequence shown here is derived from an EMBL/GenBank/DDBJ whole genome shotgun (WGS) entry which is preliminary data.</text>
</comment>
<dbReference type="SMART" id="SM00530">
    <property type="entry name" value="HTH_XRE"/>
    <property type="match status" value="1"/>
</dbReference>
<dbReference type="EMBL" id="JAFMOU010000072">
    <property type="protein sequence ID" value="MBU9837536.1"/>
    <property type="molecule type" value="Genomic_DNA"/>
</dbReference>
<dbReference type="Pfam" id="PF01381">
    <property type="entry name" value="HTH_3"/>
    <property type="match status" value="1"/>
</dbReference>
<accession>A0ABS6L794</accession>
<feature type="domain" description="HTH cro/C1-type" evidence="1">
    <location>
        <begin position="10"/>
        <end position="63"/>
    </location>
</feature>
<dbReference type="Pfam" id="PF00717">
    <property type="entry name" value="Peptidase_S24"/>
    <property type="match status" value="1"/>
</dbReference>
<gene>
    <name evidence="2" type="ORF">J1786_22320</name>
</gene>
<evidence type="ECO:0000313" key="2">
    <source>
        <dbReference type="EMBL" id="MBU9837536.1"/>
    </source>
</evidence>
<sequence length="211" mass="23562">MNKTTLAQRLKMAMDEGGFTQASLAQAAGISQPSVWKIASGRTQESVKIIDIAKALGVRPEWLADGTGDMKPYKQVPWYDEDRKSRPAYDTVYYDPSRMLEIWDETGPTQMYTVVPDVVDTKNARAYRLKFPTGFPELPDGSVIVVDTEEQPGNQDFVFAEIKGVLSAYKFISRAGSNYLDVGDSRLPLIVVNEDVKIIGVIVYMARSLKR</sequence>
<dbReference type="InterPro" id="IPR015927">
    <property type="entry name" value="Peptidase_S24_S26A/B/C"/>
</dbReference>
<protein>
    <submittedName>
        <fullName evidence="2">Helix-turn-helix domain-containing protein</fullName>
    </submittedName>
</protein>
<dbReference type="CDD" id="cd00093">
    <property type="entry name" value="HTH_XRE"/>
    <property type="match status" value="1"/>
</dbReference>
<dbReference type="Proteomes" id="UP000699865">
    <property type="component" value="Unassembled WGS sequence"/>
</dbReference>
<keyword evidence="3" id="KW-1185">Reference proteome</keyword>
<reference evidence="2 3" key="1">
    <citation type="submission" date="2021-03" db="EMBL/GenBank/DDBJ databases">
        <title>Five novel Rahnella species.</title>
        <authorList>
            <person name="Brady C."/>
            <person name="Asselin J."/>
            <person name="Beer S."/>
            <person name="Bruberg M.B."/>
            <person name="Crampton B."/>
            <person name="Venter S."/>
            <person name="Arnold D."/>
            <person name="Denman S."/>
        </authorList>
    </citation>
    <scope>NUCLEOTIDE SEQUENCE [LARGE SCALE GENOMIC DNA]</scope>
    <source>
        <strain evidence="2 3">L72c</strain>
    </source>
</reference>
<organism evidence="2 3">
    <name type="scientific">Rahnella perminowiae</name>
    <dbReference type="NCBI Taxonomy" id="2816244"/>
    <lineage>
        <taxon>Bacteria</taxon>
        <taxon>Pseudomonadati</taxon>
        <taxon>Pseudomonadota</taxon>
        <taxon>Gammaproteobacteria</taxon>
        <taxon>Enterobacterales</taxon>
        <taxon>Yersiniaceae</taxon>
        <taxon>Rahnella</taxon>
    </lineage>
</organism>
<evidence type="ECO:0000259" key="1">
    <source>
        <dbReference type="PROSITE" id="PS50943"/>
    </source>
</evidence>